<organism evidence="1 2">
    <name type="scientific">Pedosphaera parvula (strain Ellin514)</name>
    <dbReference type="NCBI Taxonomy" id="320771"/>
    <lineage>
        <taxon>Bacteria</taxon>
        <taxon>Pseudomonadati</taxon>
        <taxon>Verrucomicrobiota</taxon>
        <taxon>Pedosphaerae</taxon>
        <taxon>Pedosphaerales</taxon>
        <taxon>Pedosphaeraceae</taxon>
        <taxon>Pedosphaera</taxon>
    </lineage>
</organism>
<evidence type="ECO:0000313" key="1">
    <source>
        <dbReference type="EMBL" id="EEF58821.1"/>
    </source>
</evidence>
<dbReference type="STRING" id="320771.Cflav_PD1994"/>
<gene>
    <name evidence="1" type="ORF">Cflav_PD1994</name>
</gene>
<comment type="caution">
    <text evidence="1">The sequence shown here is derived from an EMBL/GenBank/DDBJ whole genome shotgun (WGS) entry which is preliminary data.</text>
</comment>
<name>B9XN25_PEDPL</name>
<dbReference type="EMBL" id="ABOX02000037">
    <property type="protein sequence ID" value="EEF58821.1"/>
    <property type="molecule type" value="Genomic_DNA"/>
</dbReference>
<reference evidence="1 2" key="1">
    <citation type="journal article" date="2011" name="J. Bacteriol.">
        <title>Genome sequence of 'Pedosphaera parvula' Ellin514, an aerobic Verrucomicrobial isolate from pasture soil.</title>
        <authorList>
            <person name="Kant R."/>
            <person name="van Passel M.W."/>
            <person name="Sangwan P."/>
            <person name="Palva A."/>
            <person name="Lucas S."/>
            <person name="Copeland A."/>
            <person name="Lapidus A."/>
            <person name="Glavina Del Rio T."/>
            <person name="Dalin E."/>
            <person name="Tice H."/>
            <person name="Bruce D."/>
            <person name="Goodwin L."/>
            <person name="Pitluck S."/>
            <person name="Chertkov O."/>
            <person name="Larimer F.W."/>
            <person name="Land M.L."/>
            <person name="Hauser L."/>
            <person name="Brettin T.S."/>
            <person name="Detter J.C."/>
            <person name="Han S."/>
            <person name="de Vos W.M."/>
            <person name="Janssen P.H."/>
            <person name="Smidt H."/>
        </authorList>
    </citation>
    <scope>NUCLEOTIDE SEQUENCE [LARGE SCALE GENOMIC DNA]</scope>
    <source>
        <strain evidence="1 2">Ellin514</strain>
    </source>
</reference>
<evidence type="ECO:0000313" key="2">
    <source>
        <dbReference type="Proteomes" id="UP000003688"/>
    </source>
</evidence>
<proteinExistence type="predicted"/>
<accession>B9XN25</accession>
<dbReference type="Proteomes" id="UP000003688">
    <property type="component" value="Unassembled WGS sequence"/>
</dbReference>
<dbReference type="AlphaFoldDB" id="B9XN25"/>
<sequence>MMLVALVLLVAGGTIWIGKHRAEKIEVRGSLSAEDLAGIKNAVRSELRREIFPDSSWSSVKASPTATLRWFQSQINVVSVLGNANTVQVGFGKSKEALDSFELIKGTNGWRINRDSWRFVPQVY</sequence>
<keyword evidence="2" id="KW-1185">Reference proteome</keyword>
<protein>
    <submittedName>
        <fullName evidence="1">Uncharacterized protein</fullName>
    </submittedName>
</protein>